<feature type="transmembrane region" description="Helical" evidence="1">
    <location>
        <begin position="20"/>
        <end position="42"/>
    </location>
</feature>
<keyword evidence="3" id="KW-1185">Reference proteome</keyword>
<dbReference type="Pfam" id="PF11739">
    <property type="entry name" value="YdbH-like"/>
    <property type="match status" value="1"/>
</dbReference>
<reference evidence="3" key="1">
    <citation type="submission" date="2018-06" db="EMBL/GenBank/DDBJ databases">
        <authorList>
            <person name="Feng T."/>
            <person name="Jeon C.O."/>
        </authorList>
    </citation>
    <scope>NUCLEOTIDE SEQUENCE [LARGE SCALE GENOMIC DNA]</scope>
    <source>
        <strain evidence="3">S23</strain>
    </source>
</reference>
<name>A0A370NJC6_9BURK</name>
<sequence>MLLSRQYSPTLAFLRRNNVWLIILALLPVWMLLAVVVTAFALGVRVQGLGWQSGLELAHWQRLQNGCVQARGERLRITGWRPVTIAVASVSLANCQAGRETRPPPWTPPFDLIIDALYIPGLPPIALTVRQREQRWQVWGKYQHSNATATYDRISGRWSAQGQIQAADIAPGLLGALTFTGHGLWQASRLDGDLQAQGQQLGHRGQSQRSDMRLEASLAAKKWQLNAELGAPLTLGGDWSLEARQVLRASGNLEGVESLRLDLRAAGPQGTIVLTLDTEGTGVARGQGMLTLAGPSLAGRVPIRWNRQGLELLPASIQLPEGLLLRWPRPLTLPLALAGESAISAELQYRDMEVKTVDSRLAWQQAKWNWQGRIDLAGKTAGYDLAGSWQGRIEASGLAGEPASLTVRGPDLLLALRVPVTGFQAPGWTTRAEFNGHYGNAPFTGALSASLARGRWEGTVEGDSRLPFYARGGSLKLVASWFGKDGQWYLGTGSRATITDGLVGTTLIKPIAVVATAPLRVGPPGVFGNVEVKAEGVVATRWVLPTVTGKIAVAGQQGRATLRVPAWQSELTLTAEPAGRGRNTGAKGMMEIRTPLSASMSRSLGFTLQQGMLNGQGHWQWQDDWRLQGDIFVSGLALDWGGILARGGNGAAHIELHRNGVTLTSIGPIMLAELDVGTLVRNIRMTVQSDLTTWHAVDVSADVLGGHMHAATLQWPSSQFQAVTIGRINLAEVAALQSDPNPTVQLAGRVGGNLPLQLTKDSLALRSGRVSNEGPLLLKVLPSAGVSAMGQSNRAVALALDALSNLAIDKFEARLNMQPDGWLEAAVTIKGQNPQKNSLPIVLNYTHRENVFELLRSLRIGDDISRRVLNRMPAEGSRSDDVEDTP</sequence>
<evidence type="ECO:0000256" key="1">
    <source>
        <dbReference type="SAM" id="Phobius"/>
    </source>
</evidence>
<dbReference type="InterPro" id="IPR021730">
    <property type="entry name" value="YdbH"/>
</dbReference>
<dbReference type="AlphaFoldDB" id="A0A370NJC6"/>
<comment type="caution">
    <text evidence="2">The sequence shown here is derived from an EMBL/GenBank/DDBJ whole genome shotgun (WGS) entry which is preliminary data.</text>
</comment>
<evidence type="ECO:0000313" key="2">
    <source>
        <dbReference type="EMBL" id="RDK05692.1"/>
    </source>
</evidence>
<evidence type="ECO:0000313" key="3">
    <source>
        <dbReference type="Proteomes" id="UP000255165"/>
    </source>
</evidence>
<gene>
    <name evidence="2" type="ORF">DN412_35520</name>
</gene>
<proteinExistence type="predicted"/>
<accession>A0A370NJC6</accession>
<dbReference type="RefSeq" id="WP_115215839.1">
    <property type="nucleotide sequence ID" value="NZ_QKWJ01000086.1"/>
</dbReference>
<dbReference type="EMBL" id="QKWJ01000086">
    <property type="protein sequence ID" value="RDK05692.1"/>
    <property type="molecule type" value="Genomic_DNA"/>
</dbReference>
<organism evidence="2 3">
    <name type="scientific">Cupriavidus lacunae</name>
    <dbReference type="NCBI Taxonomy" id="2666307"/>
    <lineage>
        <taxon>Bacteria</taxon>
        <taxon>Pseudomonadati</taxon>
        <taxon>Pseudomonadota</taxon>
        <taxon>Betaproteobacteria</taxon>
        <taxon>Burkholderiales</taxon>
        <taxon>Burkholderiaceae</taxon>
        <taxon>Cupriavidus</taxon>
    </lineage>
</organism>
<keyword evidence="1" id="KW-0472">Membrane</keyword>
<protein>
    <submittedName>
        <fullName evidence="2">C4-dicarboxylate ABC transporter</fullName>
    </submittedName>
</protein>
<keyword evidence="1" id="KW-0812">Transmembrane</keyword>
<keyword evidence="1" id="KW-1133">Transmembrane helix</keyword>
<dbReference type="Proteomes" id="UP000255165">
    <property type="component" value="Unassembled WGS sequence"/>
</dbReference>